<feature type="transmembrane region" description="Helical" evidence="1">
    <location>
        <begin position="12"/>
        <end position="36"/>
    </location>
</feature>
<evidence type="ECO:0000313" key="2">
    <source>
        <dbReference type="EMBL" id="EIQ49328.1"/>
    </source>
</evidence>
<evidence type="ECO:0000256" key="1">
    <source>
        <dbReference type="SAM" id="Phobius"/>
    </source>
</evidence>
<comment type="caution">
    <text evidence="2">The sequence shown here is derived from an EMBL/GenBank/DDBJ whole genome shotgun (WGS) entry which is preliminary data.</text>
</comment>
<dbReference type="PATRIC" id="fig|766140.3.peg.158"/>
<keyword evidence="1" id="KW-1133">Transmembrane helix</keyword>
<dbReference type="Proteomes" id="UP000004199">
    <property type="component" value="Unassembled WGS sequence"/>
</dbReference>
<name>I6EZ86_SHIBO</name>
<keyword evidence="1" id="KW-0472">Membrane</keyword>
<dbReference type="AlphaFoldDB" id="I6EZ86"/>
<reference evidence="2 3" key="1">
    <citation type="submission" date="2012-03" db="EMBL/GenBank/DDBJ databases">
        <authorList>
            <person name="Rasko D."/>
            <person name="Redman J."/>
            <person name="Daugherty S.C."/>
            <person name="Tallon L."/>
            <person name="Sadzewicz L."/>
            <person name="Jones K."/>
            <person name="Santana-Cruz I."/>
            <person name="Liu X."/>
        </authorList>
    </citation>
    <scope>NUCLEOTIDE SEQUENCE [LARGE SCALE GENOMIC DNA]</scope>
    <source>
        <strain evidence="2 3">4444-74</strain>
    </source>
</reference>
<accession>I6EZ86</accession>
<keyword evidence="1" id="KW-0812">Transmembrane</keyword>
<proteinExistence type="predicted"/>
<evidence type="ECO:0000313" key="3">
    <source>
        <dbReference type="Proteomes" id="UP000004199"/>
    </source>
</evidence>
<sequence>MMSQRESVLKLAMRTWLIMLSVMFMTFAASGGALWYTGNLIAGNLEEIRQQNDTLKQLDAKTWGVRFHQDQGEKFLVLPKGMKADTNWTQGNRNAVKLVKE</sequence>
<organism evidence="2 3">
    <name type="scientific">Shigella boydii 4444-74</name>
    <dbReference type="NCBI Taxonomy" id="766140"/>
    <lineage>
        <taxon>Bacteria</taxon>
        <taxon>Pseudomonadati</taxon>
        <taxon>Pseudomonadota</taxon>
        <taxon>Gammaproteobacteria</taxon>
        <taxon>Enterobacterales</taxon>
        <taxon>Enterobacteriaceae</taxon>
        <taxon>Shigella</taxon>
    </lineage>
</organism>
<gene>
    <name evidence="2" type="primary">mbeB</name>
    <name evidence="2" type="ORF">SB444474_5554</name>
</gene>
<protein>
    <submittedName>
        <fullName evidence="2">Mobilization protein mbeB</fullName>
    </submittedName>
</protein>
<dbReference type="EMBL" id="AKNB01000124">
    <property type="protein sequence ID" value="EIQ49328.1"/>
    <property type="molecule type" value="Genomic_DNA"/>
</dbReference>